<reference evidence="3" key="1">
    <citation type="journal article" date="2021" name="Front. Plant Sci.">
        <title>Chromosome-Scale Genome Assembly for Chinese Sour Jujube and Insights Into Its Genome Evolution and Domestication Signature.</title>
        <authorList>
            <person name="Shen L.-Y."/>
            <person name="Luo H."/>
            <person name="Wang X.-L."/>
            <person name="Wang X.-M."/>
            <person name="Qiu X.-J."/>
            <person name="Liu H."/>
            <person name="Zhou S.-S."/>
            <person name="Jia K.-H."/>
            <person name="Nie S."/>
            <person name="Bao Y.-T."/>
            <person name="Zhang R.-G."/>
            <person name="Yun Q.-Z."/>
            <person name="Chai Y.-H."/>
            <person name="Lu J.-Y."/>
            <person name="Li Y."/>
            <person name="Zhao S.-W."/>
            <person name="Mao J.-F."/>
            <person name="Jia S.-G."/>
            <person name="Mao Y.-M."/>
        </authorList>
    </citation>
    <scope>NUCLEOTIDE SEQUENCE</scope>
    <source>
        <strain evidence="3">AT0</strain>
        <tissue evidence="3">Leaf</tissue>
    </source>
</reference>
<protein>
    <submittedName>
        <fullName evidence="3">Uncharacterized protein</fullName>
    </submittedName>
</protein>
<dbReference type="PANTHER" id="PTHR10694:SF33">
    <property type="entry name" value="LYSINE-SPECIFIC DEMETHYLASE 5"/>
    <property type="match status" value="1"/>
</dbReference>
<dbReference type="Proteomes" id="UP000813462">
    <property type="component" value="Unassembled WGS sequence"/>
</dbReference>
<keyword evidence="2" id="KW-0408">Iron</keyword>
<dbReference type="GO" id="GO:0010468">
    <property type="term" value="P:regulation of gene expression"/>
    <property type="evidence" value="ECO:0007669"/>
    <property type="project" value="TreeGrafter"/>
</dbReference>
<dbReference type="PANTHER" id="PTHR10694">
    <property type="entry name" value="LYSINE-SPECIFIC DEMETHYLASE"/>
    <property type="match status" value="1"/>
</dbReference>
<keyword evidence="1" id="KW-0479">Metal-binding</keyword>
<dbReference type="GO" id="GO:0046872">
    <property type="term" value="F:metal ion binding"/>
    <property type="evidence" value="ECO:0007669"/>
    <property type="project" value="UniProtKB-KW"/>
</dbReference>
<comment type="caution">
    <text evidence="3">The sequence shown here is derived from an EMBL/GenBank/DDBJ whole genome shotgun (WGS) entry which is preliminary data.</text>
</comment>
<sequence length="272" mass="31280">MRRFASVPASVVLMEEMPDFKFQTYIQPLRFGAWDVSDKLTFFRRGSKNTYRDLESMANKMFSHRSQTSGYPTTSSCLCLHGMWKITTCTALVIITLGNQIRSTEFLVVALFNSKRPYRFQGSLWQPFQEHIIQHLAMAFNCGKAVNFAIDDWFPFGALARQRYSLLGMFPTIPYEELLCKEAMQRCRIKSLDGSVEAKCTLFLRDDMAKIDEAAQKFEKEEEILMKIQRERQCIDSIWLQPLRPFSMKDDGKGTSGGTAIPVEEAALMKLE</sequence>
<dbReference type="AlphaFoldDB" id="A0A978VSB3"/>
<proteinExistence type="predicted"/>
<dbReference type="EMBL" id="JAEACU010000003">
    <property type="protein sequence ID" value="KAH7538438.1"/>
    <property type="molecule type" value="Genomic_DNA"/>
</dbReference>
<dbReference type="GO" id="GO:0000785">
    <property type="term" value="C:chromatin"/>
    <property type="evidence" value="ECO:0007669"/>
    <property type="project" value="TreeGrafter"/>
</dbReference>
<evidence type="ECO:0000256" key="2">
    <source>
        <dbReference type="ARBA" id="ARBA00023004"/>
    </source>
</evidence>
<dbReference type="GO" id="GO:0141052">
    <property type="term" value="F:histone H3 demethylase activity"/>
    <property type="evidence" value="ECO:0007669"/>
    <property type="project" value="UniProtKB-ARBA"/>
</dbReference>
<evidence type="ECO:0000313" key="4">
    <source>
        <dbReference type="Proteomes" id="UP000813462"/>
    </source>
</evidence>
<gene>
    <name evidence="3" type="ORF">FEM48_Zijuj03G0199400</name>
</gene>
<name>A0A978VSB3_ZIZJJ</name>
<evidence type="ECO:0000256" key="1">
    <source>
        <dbReference type="ARBA" id="ARBA00022723"/>
    </source>
</evidence>
<evidence type="ECO:0000313" key="3">
    <source>
        <dbReference type="EMBL" id="KAH7538438.1"/>
    </source>
</evidence>
<dbReference type="GO" id="GO:0005634">
    <property type="term" value="C:nucleus"/>
    <property type="evidence" value="ECO:0007669"/>
    <property type="project" value="TreeGrafter"/>
</dbReference>
<accession>A0A978VSB3</accession>
<organism evidence="3 4">
    <name type="scientific">Ziziphus jujuba var. spinosa</name>
    <dbReference type="NCBI Taxonomy" id="714518"/>
    <lineage>
        <taxon>Eukaryota</taxon>
        <taxon>Viridiplantae</taxon>
        <taxon>Streptophyta</taxon>
        <taxon>Embryophyta</taxon>
        <taxon>Tracheophyta</taxon>
        <taxon>Spermatophyta</taxon>
        <taxon>Magnoliopsida</taxon>
        <taxon>eudicotyledons</taxon>
        <taxon>Gunneridae</taxon>
        <taxon>Pentapetalae</taxon>
        <taxon>rosids</taxon>
        <taxon>fabids</taxon>
        <taxon>Rosales</taxon>
        <taxon>Rhamnaceae</taxon>
        <taxon>Paliureae</taxon>
        <taxon>Ziziphus</taxon>
    </lineage>
</organism>
<dbReference type="Gene3D" id="2.60.120.650">
    <property type="entry name" value="Cupin"/>
    <property type="match status" value="1"/>
</dbReference>